<dbReference type="AlphaFoldDB" id="A0A511XQ64"/>
<accession>A0A511XQ64</accession>
<proteinExistence type="predicted"/>
<feature type="region of interest" description="Disordered" evidence="1">
    <location>
        <begin position="86"/>
        <end position="154"/>
    </location>
</feature>
<organism evidence="2 3">
    <name type="scientific">Acetobacter oeni</name>
    <dbReference type="NCBI Taxonomy" id="304077"/>
    <lineage>
        <taxon>Bacteria</taxon>
        <taxon>Pseudomonadati</taxon>
        <taxon>Pseudomonadota</taxon>
        <taxon>Alphaproteobacteria</taxon>
        <taxon>Acetobacterales</taxon>
        <taxon>Acetobacteraceae</taxon>
        <taxon>Acetobacter</taxon>
    </lineage>
</organism>
<evidence type="ECO:0000313" key="2">
    <source>
        <dbReference type="EMBL" id="GEN65101.1"/>
    </source>
</evidence>
<sequence>MDTLDRPILFRKKRLKEFRGRGRLYSWLRAHSEKIAAGMESGEYSWALICAECTRHGVVGKHGEPPTRKAASKAWQTLCRDLAVSGESPTRRLERPTPPSRFPKGWTPPIVSESEVPVPAYLRPPETALVPSPPPPPLALPERQAGDDLPEPGSMEAFLRSADKADWYLLGGKRRRRTEA</sequence>
<dbReference type="Proteomes" id="UP000321746">
    <property type="component" value="Unassembled WGS sequence"/>
</dbReference>
<evidence type="ECO:0000256" key="1">
    <source>
        <dbReference type="SAM" id="MobiDB-lite"/>
    </source>
</evidence>
<dbReference type="OrthoDB" id="10010605at2"/>
<evidence type="ECO:0000313" key="3">
    <source>
        <dbReference type="Proteomes" id="UP000321746"/>
    </source>
</evidence>
<keyword evidence="3" id="KW-1185">Reference proteome</keyword>
<reference evidence="2 3" key="1">
    <citation type="submission" date="2019-07" db="EMBL/GenBank/DDBJ databases">
        <title>Whole genome shotgun sequence of Acetobacter oeni NBRC 105207.</title>
        <authorList>
            <person name="Hosoyama A."/>
            <person name="Uohara A."/>
            <person name="Ohji S."/>
            <person name="Ichikawa N."/>
        </authorList>
    </citation>
    <scope>NUCLEOTIDE SEQUENCE [LARGE SCALE GENOMIC DNA]</scope>
    <source>
        <strain evidence="2 3">NBRC 105207</strain>
    </source>
</reference>
<gene>
    <name evidence="2" type="ORF">AOE01nite_33250</name>
</gene>
<comment type="caution">
    <text evidence="2">The sequence shown here is derived from an EMBL/GenBank/DDBJ whole genome shotgun (WGS) entry which is preliminary data.</text>
</comment>
<name>A0A511XQ64_9PROT</name>
<dbReference type="EMBL" id="BJYG01000071">
    <property type="protein sequence ID" value="GEN65101.1"/>
    <property type="molecule type" value="Genomic_DNA"/>
</dbReference>
<dbReference type="RefSeq" id="WP_146892599.1">
    <property type="nucleotide sequence ID" value="NZ_BJYG01000071.1"/>
</dbReference>
<feature type="compositionally biased region" description="Low complexity" evidence="1">
    <location>
        <begin position="108"/>
        <end position="130"/>
    </location>
</feature>
<protein>
    <submittedName>
        <fullName evidence="2">Uncharacterized protein</fullName>
    </submittedName>
</protein>